<feature type="transmembrane region" description="Helical" evidence="1">
    <location>
        <begin position="42"/>
        <end position="64"/>
    </location>
</feature>
<protein>
    <submittedName>
        <fullName evidence="3">Uncharacterized protein LOC113791360</fullName>
    </submittedName>
</protein>
<dbReference type="Proteomes" id="UP000515146">
    <property type="component" value="Unplaced"/>
</dbReference>
<feature type="non-terminal residue" evidence="3">
    <location>
        <position position="1"/>
    </location>
</feature>
<dbReference type="AlphaFoldDB" id="A0A6P6XYA1"/>
<feature type="transmembrane region" description="Helical" evidence="1">
    <location>
        <begin position="163"/>
        <end position="180"/>
    </location>
</feature>
<dbReference type="RefSeq" id="XP_027196929.1">
    <property type="nucleotide sequence ID" value="XM_027341128.1"/>
</dbReference>
<proteinExistence type="predicted"/>
<accession>A0A6P6XYA1</accession>
<evidence type="ECO:0000313" key="3">
    <source>
        <dbReference type="RefSeq" id="XP_027196929.1"/>
    </source>
</evidence>
<feature type="transmembrane region" description="Helical" evidence="1">
    <location>
        <begin position="128"/>
        <end position="151"/>
    </location>
</feature>
<keyword evidence="1" id="KW-1133">Transmembrane helix</keyword>
<name>A0A6P6XYA1_DERPT</name>
<sequence length="244" mass="30058">KSKINDFLIRYWHYDDNELSFEFRYYLAQYYRKTRFIATISYRFFTIGALVIYFIFSHFTYYLYECSQINLIQFILSEIFFFLLICQSIFLIGESLMMLIIRKRKLFWYRFHSDYVYLYSETEKFNSILRYILFIIELMSKSLIIICLLYYSHQLKMHIQNTIVILIIIAMFFLINILNFRIAQIPSYNRICWLSIHRWIARSQWLNLQRKQFINRLPLRYSLKSRLFLQSMTNNQFGFTCGPT</sequence>
<gene>
    <name evidence="3" type="primary">LOC113791360</name>
</gene>
<dbReference type="InParanoid" id="A0A6P6XYA1"/>
<keyword evidence="1" id="KW-0472">Membrane</keyword>
<evidence type="ECO:0000313" key="2">
    <source>
        <dbReference type="Proteomes" id="UP000515146"/>
    </source>
</evidence>
<keyword evidence="2" id="KW-1185">Reference proteome</keyword>
<organism evidence="2 3">
    <name type="scientific">Dermatophagoides pteronyssinus</name>
    <name type="common">European house dust mite</name>
    <dbReference type="NCBI Taxonomy" id="6956"/>
    <lineage>
        <taxon>Eukaryota</taxon>
        <taxon>Metazoa</taxon>
        <taxon>Ecdysozoa</taxon>
        <taxon>Arthropoda</taxon>
        <taxon>Chelicerata</taxon>
        <taxon>Arachnida</taxon>
        <taxon>Acari</taxon>
        <taxon>Acariformes</taxon>
        <taxon>Sarcoptiformes</taxon>
        <taxon>Astigmata</taxon>
        <taxon>Psoroptidia</taxon>
        <taxon>Analgoidea</taxon>
        <taxon>Pyroglyphidae</taxon>
        <taxon>Dermatophagoidinae</taxon>
        <taxon>Dermatophagoides</taxon>
    </lineage>
</organism>
<feature type="transmembrane region" description="Helical" evidence="1">
    <location>
        <begin position="79"/>
        <end position="101"/>
    </location>
</feature>
<reference evidence="3" key="1">
    <citation type="submission" date="2025-08" db="UniProtKB">
        <authorList>
            <consortium name="RefSeq"/>
        </authorList>
    </citation>
    <scope>IDENTIFICATION</scope>
    <source>
        <strain evidence="3">Airmid</strain>
    </source>
</reference>
<keyword evidence="1" id="KW-0812">Transmembrane</keyword>
<dbReference type="KEGG" id="dpte:113791360"/>
<evidence type="ECO:0000256" key="1">
    <source>
        <dbReference type="SAM" id="Phobius"/>
    </source>
</evidence>